<dbReference type="InterPro" id="IPR001126">
    <property type="entry name" value="UmuC"/>
</dbReference>
<dbReference type="Gene3D" id="1.10.150.20">
    <property type="entry name" value="5' to 3' exonuclease, C-terminal subdomain"/>
    <property type="match status" value="1"/>
</dbReference>
<dbReference type="InterPro" id="IPR050356">
    <property type="entry name" value="SulA_CellDiv_inhibitor"/>
</dbReference>
<reference evidence="5 6" key="1">
    <citation type="submission" date="2020-10" db="EMBL/GenBank/DDBJ databases">
        <title>Ca. Dormibacterota MAGs.</title>
        <authorList>
            <person name="Montgomery K."/>
        </authorList>
    </citation>
    <scope>NUCLEOTIDE SEQUENCE [LARGE SCALE GENOMIC DNA]</scope>
    <source>
        <strain evidence="5">Mitchell_Peninsula_5</strain>
    </source>
</reference>
<evidence type="ECO:0000256" key="2">
    <source>
        <dbReference type="ARBA" id="ARBA00022763"/>
    </source>
</evidence>
<sequence length="471" mass="49118">MPELPRLLCARHPHLGLVAVMRRHPELRGEAVIVGGAPELRLPVLAASTAATAAGVRAGQPLRQAQQLCPQAAFVSVDAGDLERLRAQVTAALGRLSPAVEVGDEESCCDLSGCHAAFTDEGRWAAAIARGLVETLDGELPSVGVGSTRLVARMAALASEPRHVRRIPPGGEAAFLAPLPLGMLPIAPAIGARLAALGLDCLGAVANLSPVELQRQFGVEGLVLHRHCRGEDSAGLAVDASPRRAVERVVLDGAVADLEVLRFSAHRCATDLGDQLRSRGMVAVSVALVLELEAAPAISVTAPPPLPAGNAVELWAAVLALLGELHPRVPVTAIRLEVELRGAAGRQTDLWRGGDAQREAVLAAAGRLQRRYGEGTLRRPRLALDPGDLPERRFRWEAATAAATAVPATPTPATEPVVAGRPDEALTVRSSTQPAHVPWSRSAPAKPAGRGHPRPVPVQSALSVSVGTVNV</sequence>
<keyword evidence="2" id="KW-0227">DNA damage</keyword>
<comment type="similarity">
    <text evidence="1">Belongs to the DNA polymerase type-Y family.</text>
</comment>
<protein>
    <recommendedName>
        <fullName evidence="4">UmuC domain-containing protein</fullName>
    </recommendedName>
</protein>
<organism evidence="5 6">
    <name type="scientific">Candidatus Amunia macphersoniae</name>
    <dbReference type="NCBI Taxonomy" id="3127014"/>
    <lineage>
        <taxon>Bacteria</taxon>
        <taxon>Bacillati</taxon>
        <taxon>Candidatus Dormiibacterota</taxon>
        <taxon>Candidatus Dormibacteria</taxon>
        <taxon>Candidatus Aeolococcales</taxon>
        <taxon>Candidatus Aeolococcaceae</taxon>
        <taxon>Candidatus Amunia</taxon>
    </lineage>
</organism>
<proteinExistence type="inferred from homology"/>
<dbReference type="Pfam" id="PF00817">
    <property type="entry name" value="IMS"/>
    <property type="match status" value="1"/>
</dbReference>
<gene>
    <name evidence="5" type="ORF">JF887_06115</name>
</gene>
<feature type="domain" description="UmuC" evidence="4">
    <location>
        <begin position="18"/>
        <end position="185"/>
    </location>
</feature>
<dbReference type="InterPro" id="IPR043502">
    <property type="entry name" value="DNA/RNA_pol_sf"/>
</dbReference>
<dbReference type="InterPro" id="IPR043128">
    <property type="entry name" value="Rev_trsase/Diguanyl_cyclase"/>
</dbReference>
<accession>A0A934KM61</accession>
<dbReference type="Gene3D" id="3.30.70.270">
    <property type="match status" value="1"/>
</dbReference>
<dbReference type="PROSITE" id="PS50173">
    <property type="entry name" value="UMUC"/>
    <property type="match status" value="1"/>
</dbReference>
<evidence type="ECO:0000256" key="3">
    <source>
        <dbReference type="SAM" id="MobiDB-lite"/>
    </source>
</evidence>
<dbReference type="EMBL" id="JAEKNN010000026">
    <property type="protein sequence ID" value="MBJ7608989.1"/>
    <property type="molecule type" value="Genomic_DNA"/>
</dbReference>
<dbReference type="Gene3D" id="3.40.1170.60">
    <property type="match status" value="1"/>
</dbReference>
<evidence type="ECO:0000256" key="1">
    <source>
        <dbReference type="ARBA" id="ARBA00010945"/>
    </source>
</evidence>
<dbReference type="PANTHER" id="PTHR35369">
    <property type="entry name" value="BLR3025 PROTEIN-RELATED"/>
    <property type="match status" value="1"/>
</dbReference>
<name>A0A934KM61_9BACT</name>
<feature type="region of interest" description="Disordered" evidence="3">
    <location>
        <begin position="426"/>
        <end position="471"/>
    </location>
</feature>
<dbReference type="GO" id="GO:0006281">
    <property type="term" value="P:DNA repair"/>
    <property type="evidence" value="ECO:0007669"/>
    <property type="project" value="InterPro"/>
</dbReference>
<comment type="caution">
    <text evidence="5">The sequence shown here is derived from an EMBL/GenBank/DDBJ whole genome shotgun (WGS) entry which is preliminary data.</text>
</comment>
<dbReference type="Proteomes" id="UP000614410">
    <property type="component" value="Unassembled WGS sequence"/>
</dbReference>
<dbReference type="PANTHER" id="PTHR35369:SF2">
    <property type="entry name" value="BLR3025 PROTEIN"/>
    <property type="match status" value="1"/>
</dbReference>
<evidence type="ECO:0000313" key="5">
    <source>
        <dbReference type="EMBL" id="MBJ7608989.1"/>
    </source>
</evidence>
<dbReference type="SUPFAM" id="SSF56672">
    <property type="entry name" value="DNA/RNA polymerases"/>
    <property type="match status" value="1"/>
</dbReference>
<evidence type="ECO:0000259" key="4">
    <source>
        <dbReference type="PROSITE" id="PS50173"/>
    </source>
</evidence>
<feature type="compositionally biased region" description="Polar residues" evidence="3">
    <location>
        <begin position="460"/>
        <end position="471"/>
    </location>
</feature>
<evidence type="ECO:0000313" key="6">
    <source>
        <dbReference type="Proteomes" id="UP000614410"/>
    </source>
</evidence>
<dbReference type="AlphaFoldDB" id="A0A934KM61"/>